<dbReference type="AlphaFoldDB" id="A0A3Q2UYT3"/>
<keyword evidence="2" id="KW-0812">Transmembrane</keyword>
<evidence type="ECO:0000313" key="4">
    <source>
        <dbReference type="Proteomes" id="UP000264840"/>
    </source>
</evidence>
<dbReference type="Ensembl" id="ENSHBUT00000010804.1">
    <property type="protein sequence ID" value="ENSHBUP00000003194.1"/>
    <property type="gene ID" value="ENSHBUG00000004436.1"/>
</dbReference>
<dbReference type="STRING" id="8153.ENSHBUP00000003194"/>
<organism evidence="3 4">
    <name type="scientific">Haplochromis burtoni</name>
    <name type="common">Burton's mouthbrooder</name>
    <name type="synonym">Chromis burtoni</name>
    <dbReference type="NCBI Taxonomy" id="8153"/>
    <lineage>
        <taxon>Eukaryota</taxon>
        <taxon>Metazoa</taxon>
        <taxon>Chordata</taxon>
        <taxon>Craniata</taxon>
        <taxon>Vertebrata</taxon>
        <taxon>Euteleostomi</taxon>
        <taxon>Actinopterygii</taxon>
        <taxon>Neopterygii</taxon>
        <taxon>Teleostei</taxon>
        <taxon>Neoteleostei</taxon>
        <taxon>Acanthomorphata</taxon>
        <taxon>Ovalentaria</taxon>
        <taxon>Cichlomorphae</taxon>
        <taxon>Cichliformes</taxon>
        <taxon>Cichlidae</taxon>
        <taxon>African cichlids</taxon>
        <taxon>Pseudocrenilabrinae</taxon>
        <taxon>Haplochromini</taxon>
        <taxon>Haplochromis</taxon>
    </lineage>
</organism>
<protein>
    <submittedName>
        <fullName evidence="3">Uncharacterized protein</fullName>
    </submittedName>
</protein>
<reference evidence="3" key="2">
    <citation type="submission" date="2025-09" db="UniProtKB">
        <authorList>
            <consortium name="Ensembl"/>
        </authorList>
    </citation>
    <scope>IDENTIFICATION</scope>
</reference>
<name>A0A3Q2UYT3_HAPBU</name>
<feature type="region of interest" description="Disordered" evidence="1">
    <location>
        <begin position="1"/>
        <end position="91"/>
    </location>
</feature>
<evidence type="ECO:0000256" key="2">
    <source>
        <dbReference type="SAM" id="Phobius"/>
    </source>
</evidence>
<sequence>MKTSWNPYEDIELESQCSQQSLPSSPGADTAKVKASRPGFFRQNSGRSFKLLDMRRTNQQIHSTGSSRGVSSPPQLSPPSTPTGPEQASWLPGDSYGRTCRRIPTVCVCACFFLFFFCCRILSHPF</sequence>
<dbReference type="GeneTree" id="ENSGT00940000177916"/>
<keyword evidence="4" id="KW-1185">Reference proteome</keyword>
<feature type="transmembrane region" description="Helical" evidence="2">
    <location>
        <begin position="103"/>
        <end position="123"/>
    </location>
</feature>
<proteinExistence type="predicted"/>
<dbReference type="Proteomes" id="UP000264840">
    <property type="component" value="Unplaced"/>
</dbReference>
<accession>A0A3Q2UYT3</accession>
<dbReference type="OMA" id="CRILSHP"/>
<evidence type="ECO:0000313" key="3">
    <source>
        <dbReference type="Ensembl" id="ENSHBUP00000003194.1"/>
    </source>
</evidence>
<reference evidence="3" key="1">
    <citation type="submission" date="2025-08" db="UniProtKB">
        <authorList>
            <consortium name="Ensembl"/>
        </authorList>
    </citation>
    <scope>IDENTIFICATION</scope>
</reference>
<evidence type="ECO:0000256" key="1">
    <source>
        <dbReference type="SAM" id="MobiDB-lite"/>
    </source>
</evidence>
<keyword evidence="2" id="KW-1133">Transmembrane helix</keyword>
<feature type="compositionally biased region" description="Polar residues" evidence="1">
    <location>
        <begin position="57"/>
        <end position="70"/>
    </location>
</feature>
<feature type="compositionally biased region" description="Low complexity" evidence="1">
    <location>
        <begin position="14"/>
        <end position="26"/>
    </location>
</feature>
<keyword evidence="2" id="KW-0472">Membrane</keyword>